<name>A0A2H4UWC4_9VIRU</name>
<organism evidence="1">
    <name type="scientific">Bodo saltans virus</name>
    <dbReference type="NCBI Taxonomy" id="2024608"/>
    <lineage>
        <taxon>Viruses</taxon>
        <taxon>Varidnaviria</taxon>
        <taxon>Bamfordvirae</taxon>
        <taxon>Nucleocytoviricota</taxon>
        <taxon>Megaviricetes</taxon>
        <taxon>Imitervirales</taxon>
        <taxon>Mimiviridae</taxon>
        <taxon>Klosneuvirinae</taxon>
        <taxon>Theiavirus</taxon>
        <taxon>Theiavirus salishense</taxon>
    </lineage>
</organism>
<evidence type="ECO:0000313" key="1">
    <source>
        <dbReference type="EMBL" id="ATZ81135.1"/>
    </source>
</evidence>
<dbReference type="EMBL" id="MF782455">
    <property type="protein sequence ID" value="ATZ81135.1"/>
    <property type="molecule type" value="Genomic_DNA"/>
</dbReference>
<gene>
    <name evidence="1" type="ORF">BMW23_1091</name>
</gene>
<protein>
    <submittedName>
        <fullName evidence="1">Uncharacterized protein</fullName>
    </submittedName>
</protein>
<reference evidence="1" key="1">
    <citation type="journal article" date="2017" name="Elife">
        <title>The kinetoplastid-infecting Bodo saltans virus (BsV), a window into the most abundant giant viruses in the sea.</title>
        <authorList>
            <person name="Deeg C.M."/>
            <person name="Chow C.-E.T."/>
            <person name="Suttle C.A."/>
        </authorList>
    </citation>
    <scope>NUCLEOTIDE SEQUENCE</scope>
    <source>
        <strain evidence="1">NG1</strain>
    </source>
</reference>
<proteinExistence type="predicted"/>
<accession>A0A2H4UWC4</accession>
<dbReference type="Proteomes" id="UP000240325">
    <property type="component" value="Segment"/>
</dbReference>
<keyword evidence="2" id="KW-1185">Reference proteome</keyword>
<evidence type="ECO:0000313" key="2">
    <source>
        <dbReference type="Proteomes" id="UP000240325"/>
    </source>
</evidence>
<sequence length="131" mass="15569">MKCNCCNENDTKGKFLLCKSCFEERKAMMETMKKCKYCNLSPSNMDSDICSLCIVLCEIKKKQRYMNNKNNVCIQQMERSCPKMRQCFQMDQSCPKMRQCFQMEQSCPQMQPTQMVKIRNKCTGEVRYEIR</sequence>